<gene>
    <name evidence="23" type="primary">lysX</name>
    <name evidence="19" type="synonym">lysS</name>
    <name evidence="23" type="ORF">FE251_00415</name>
</gene>
<dbReference type="InterPro" id="IPR002313">
    <property type="entry name" value="Lys-tRNA-ligase_II"/>
</dbReference>
<evidence type="ECO:0000256" key="4">
    <source>
        <dbReference type="ARBA" id="ARBA00022475"/>
    </source>
</evidence>
<evidence type="ECO:0000256" key="2">
    <source>
        <dbReference type="ARBA" id="ARBA00005270"/>
    </source>
</evidence>
<evidence type="ECO:0000256" key="9">
    <source>
        <dbReference type="ARBA" id="ARBA00022741"/>
    </source>
</evidence>
<dbReference type="InterPro" id="IPR004364">
    <property type="entry name" value="Aa-tRNA-synt_II"/>
</dbReference>
<keyword evidence="15" id="KW-0511">Multifunctional enzyme</keyword>
<dbReference type="Gene3D" id="2.40.50.140">
    <property type="entry name" value="Nucleic acid-binding proteins"/>
    <property type="match status" value="1"/>
</dbReference>
<sequence>MTRTSAEHPRRAASSGPPGEDHPSPAPTPARRAPGRTQANGARRARAWAERVVRGPAWADGVARVTGRVVQAYAVWLVVGLVLQLVAPDAVHTLSGWLSVLNVPSQPGFFSVVLVIVVASGLLRRLRAALWFVVLVWQVPSLVIGLLAAVGALTGEPPVRTLDVGPADVVGAVVAAVLIPLLVVARPAFPARLRSGAWWQAALVTATGVVLATVVGMLLLRTVPNSLDGLSTELQWSGSHALGIHPGGAESDAPTWVGAVVSLISAAALLLGITLFMRASAGDPARRAEDELAVRRLLLEHGEGDSLGYFATRDDRSAVLASNGQAAVSYRVVSGVSLAAGDPVGDPHAWPDAIGRWLADTRAHGLIPAVTSTSRKGAAAYRDAGLHPLLMGDEAVIDTHRFDLTDPAMHPVRRSVERVRAAGYEIRVRRQSTVPPAELAELVDAADQWRHGEERGYSMALERLGDPVDPRLVIVSAHDADGAPRGILSFVPWGRRGLSLDVMRRSPDAVGGVTEAMVSGLAAASRDLGIDRISMNFAMFRETFELGERIGATPAQRFNRRVLLLASRFWQLEQLYRSNEKYLPDWYPRLLCFEAGGQLTRVVLALGQAEGFLPRTPAWLTGAQDRDEPDPERHTPDFVARVLAQEEELLAVTAPPRRLTEQQRVRHAKLDVLRGAGMDPYPVAVPRTHSIGEVRALLAAEVPDGAADEISAVGRLVRLRDLGGVVFAVLREGTDEVQAVLTADGGADLALWRRAVDLGDQVGVTGRLGRSRSGEPSVLVSSWRMAAKALTPPPDKRRGLVDPETRLRLRHMDLALHDRAEHVLRARSAAVWSIRRTLTDQGFLEVETPILQRIHGGANARPFRTHINAYDMDLYLRIAPELYLKRLMVGGVGRVFELGRNFRNEGVDATHNPEFTSVEAYAAFGDYLTMRDLTRELIVAAAVAVHGEPVARRPDGTVVRLDGEWPSIGVHEAVSRAVGTEVTPDLPLADLRRVCEQHGVAWDVEESHGALVGELYDRFVEGRTVEPTFYLDFPVETSPLTRQHRRDPRLAERWDLVAFGAELGTAYSELVDPVEQRARLTEQSILAAAGDPEAMEIDEDFLAALEFAMPPTGGLGIGVDRVVMTLVGASIRETLAFPFLRPRGAPGHRG</sequence>
<feature type="compositionally biased region" description="Basic and acidic residues" evidence="20">
    <location>
        <begin position="1"/>
        <end position="10"/>
    </location>
</feature>
<keyword evidence="5 19" id="KW-0436">Ligase</keyword>
<dbReference type="PROSITE" id="PS50862">
    <property type="entry name" value="AA_TRNA_LIGASE_II"/>
    <property type="match status" value="1"/>
</dbReference>
<keyword evidence="8 19" id="KW-0479">Metal-binding</keyword>
<dbReference type="Pfam" id="PF01336">
    <property type="entry name" value="tRNA_anti-codon"/>
    <property type="match status" value="1"/>
</dbReference>
<evidence type="ECO:0000259" key="22">
    <source>
        <dbReference type="PROSITE" id="PS50862"/>
    </source>
</evidence>
<evidence type="ECO:0000256" key="1">
    <source>
        <dbReference type="ARBA" id="ARBA00004651"/>
    </source>
</evidence>
<evidence type="ECO:0000256" key="5">
    <source>
        <dbReference type="ARBA" id="ARBA00022598"/>
    </source>
</evidence>
<dbReference type="InterPro" id="IPR024320">
    <property type="entry name" value="LPG_synthase_C"/>
</dbReference>
<dbReference type="Pfam" id="PF00152">
    <property type="entry name" value="tRNA-synt_2"/>
    <property type="match status" value="1"/>
</dbReference>
<organism evidence="23 24">
    <name type="scientific">Georgenia wutianyii</name>
    <dbReference type="NCBI Taxonomy" id="2585135"/>
    <lineage>
        <taxon>Bacteria</taxon>
        <taxon>Bacillati</taxon>
        <taxon>Actinomycetota</taxon>
        <taxon>Actinomycetes</taxon>
        <taxon>Micrococcales</taxon>
        <taxon>Bogoriellaceae</taxon>
        <taxon>Georgenia</taxon>
    </lineage>
</organism>
<dbReference type="InterPro" id="IPR044136">
    <property type="entry name" value="Lys-tRNA-ligase_II_N"/>
</dbReference>
<accession>A0ABX5VMF7</accession>
<dbReference type="NCBIfam" id="TIGR00499">
    <property type="entry name" value="lysS_bact"/>
    <property type="match status" value="1"/>
</dbReference>
<feature type="binding site" evidence="19">
    <location>
        <position position="1062"/>
    </location>
    <ligand>
        <name>Mg(2+)</name>
        <dbReference type="ChEBI" id="CHEBI:18420"/>
        <label>1</label>
    </ligand>
</feature>
<dbReference type="InterPro" id="IPR006195">
    <property type="entry name" value="aa-tRNA-synth_II"/>
</dbReference>
<evidence type="ECO:0000256" key="16">
    <source>
        <dbReference type="ARBA" id="ARBA00024681"/>
    </source>
</evidence>
<evidence type="ECO:0000256" key="19">
    <source>
        <dbReference type="HAMAP-Rule" id="MF_00252"/>
    </source>
</evidence>
<evidence type="ECO:0000256" key="17">
    <source>
        <dbReference type="ARBA" id="ARBA00047540"/>
    </source>
</evidence>
<dbReference type="InterPro" id="IPR004365">
    <property type="entry name" value="NA-bd_OB_tRNA"/>
</dbReference>
<feature type="transmembrane region" description="Helical" evidence="21">
    <location>
        <begin position="107"/>
        <end position="123"/>
    </location>
</feature>
<dbReference type="InterPro" id="IPR045864">
    <property type="entry name" value="aa-tRNA-synth_II/BPL/LPL"/>
</dbReference>
<feature type="transmembrane region" description="Helical" evidence="21">
    <location>
        <begin position="130"/>
        <end position="153"/>
    </location>
</feature>
<dbReference type="CDD" id="cd04322">
    <property type="entry name" value="LysRS_N"/>
    <property type="match status" value="1"/>
</dbReference>
<evidence type="ECO:0000256" key="18">
    <source>
        <dbReference type="ARBA" id="ARBA00048573"/>
    </source>
</evidence>
<dbReference type="EC" id="6.1.1.6" evidence="19"/>
<evidence type="ECO:0000256" key="3">
    <source>
        <dbReference type="ARBA" id="ARBA00009968"/>
    </source>
</evidence>
<keyword evidence="14" id="KW-0046">Antibiotic resistance</keyword>
<evidence type="ECO:0000256" key="13">
    <source>
        <dbReference type="ARBA" id="ARBA00023146"/>
    </source>
</evidence>
<evidence type="ECO:0000256" key="15">
    <source>
        <dbReference type="ARBA" id="ARBA00023268"/>
    </source>
</evidence>
<keyword evidence="10 19" id="KW-0067">ATP-binding</keyword>
<evidence type="ECO:0000256" key="8">
    <source>
        <dbReference type="ARBA" id="ARBA00022723"/>
    </source>
</evidence>
<dbReference type="InterPro" id="IPR018149">
    <property type="entry name" value="Lys-tRNA-synth_II_C"/>
</dbReference>
<dbReference type="Pfam" id="PF16995">
    <property type="entry name" value="tRNA-synt_2_TM"/>
    <property type="match status" value="1"/>
</dbReference>
<reference evidence="23 24" key="1">
    <citation type="submission" date="2019-05" db="EMBL/GenBank/DDBJ databases">
        <title>Georgenia *** sp. nov., and Georgenia *** sp. nov., isolated from the intestinal contents of plateau pika (Ochotona curzoniae) in the Qinghai-Tibet plateau of China.</title>
        <authorList>
            <person name="Tian Z."/>
        </authorList>
    </citation>
    <scope>NUCLEOTIDE SEQUENCE [LARGE SCALE GENOMIC DNA]</scope>
    <source>
        <strain evidence="23 24">Z294</strain>
    </source>
</reference>
<dbReference type="HAMAP" id="MF_00252">
    <property type="entry name" value="Lys_tRNA_synth_class2"/>
    <property type="match status" value="1"/>
</dbReference>
<dbReference type="EMBL" id="CP040899">
    <property type="protein sequence ID" value="QDB78020.1"/>
    <property type="molecule type" value="Genomic_DNA"/>
</dbReference>
<evidence type="ECO:0000256" key="10">
    <source>
        <dbReference type="ARBA" id="ARBA00022840"/>
    </source>
</evidence>
<keyword evidence="13 19" id="KW-0030">Aminoacyl-tRNA synthetase</keyword>
<keyword evidence="23" id="KW-0012">Acyltransferase</keyword>
<dbReference type="SUPFAM" id="SSF50249">
    <property type="entry name" value="Nucleic acid-binding proteins"/>
    <property type="match status" value="1"/>
</dbReference>
<feature type="transmembrane region" description="Helical" evidence="21">
    <location>
        <begin position="165"/>
        <end position="185"/>
    </location>
</feature>
<dbReference type="InterPro" id="IPR031553">
    <property type="entry name" value="tRNA-synt_2_TM"/>
</dbReference>
<evidence type="ECO:0000256" key="21">
    <source>
        <dbReference type="SAM" id="Phobius"/>
    </source>
</evidence>
<evidence type="ECO:0000256" key="6">
    <source>
        <dbReference type="ARBA" id="ARBA00022679"/>
    </source>
</evidence>
<dbReference type="GO" id="GO:0050071">
    <property type="term" value="F:phosphatidylglycerol lysyltransferase activity"/>
    <property type="evidence" value="ECO:0007669"/>
    <property type="project" value="UniProtKB-EC"/>
</dbReference>
<keyword evidence="9 19" id="KW-0547">Nucleotide-binding</keyword>
<protein>
    <recommendedName>
        <fullName evidence="19">Lysine--tRNA ligase</fullName>
        <ecNumber evidence="19">6.1.1.6</ecNumber>
    </recommendedName>
    <alternativeName>
        <fullName evidence="19">Lysyl-tRNA synthetase</fullName>
        <shortName evidence="19">LysRS</shortName>
    </alternativeName>
</protein>
<evidence type="ECO:0000256" key="20">
    <source>
        <dbReference type="SAM" id="MobiDB-lite"/>
    </source>
</evidence>
<feature type="region of interest" description="Disordered" evidence="20">
    <location>
        <begin position="1"/>
        <end position="41"/>
    </location>
</feature>
<dbReference type="NCBIfam" id="NF002821">
    <property type="entry name" value="PRK02983.1"/>
    <property type="match status" value="1"/>
</dbReference>
<comment type="subcellular location">
    <subcellularLocation>
        <location evidence="1">Cell membrane</location>
        <topology evidence="1">Multi-pass membrane protein</topology>
    </subcellularLocation>
    <subcellularLocation>
        <location evidence="19">Cytoplasm</location>
    </subcellularLocation>
</comment>
<feature type="compositionally biased region" description="Low complexity" evidence="20">
    <location>
        <begin position="29"/>
        <end position="41"/>
    </location>
</feature>
<dbReference type="Pfam" id="PF09924">
    <property type="entry name" value="LPG_synthase_C"/>
    <property type="match status" value="1"/>
</dbReference>
<dbReference type="Proteomes" id="UP000313948">
    <property type="component" value="Chromosome"/>
</dbReference>
<keyword evidence="19" id="KW-0460">Magnesium</keyword>
<feature type="binding site" evidence="19">
    <location>
        <position position="1055"/>
    </location>
    <ligand>
        <name>Mg(2+)</name>
        <dbReference type="ChEBI" id="CHEBI:18420"/>
        <label>1</label>
    </ligand>
</feature>
<keyword evidence="11 21" id="KW-1133">Transmembrane helix</keyword>
<feature type="transmembrane region" description="Helical" evidence="21">
    <location>
        <begin position="197"/>
        <end position="220"/>
    </location>
</feature>
<dbReference type="GO" id="GO:0004824">
    <property type="term" value="F:lysine-tRNA ligase activity"/>
    <property type="evidence" value="ECO:0007669"/>
    <property type="project" value="UniProtKB-EC"/>
</dbReference>
<dbReference type="PRINTS" id="PR00982">
    <property type="entry name" value="TRNASYNTHLYS"/>
</dbReference>
<dbReference type="SUPFAM" id="SSF55681">
    <property type="entry name" value="Class II aaRS and biotin synthetases"/>
    <property type="match status" value="1"/>
</dbReference>
<comment type="cofactor">
    <cofactor evidence="19">
        <name>Mg(2+)</name>
        <dbReference type="ChEBI" id="CHEBI:18420"/>
    </cofactor>
    <text evidence="19">Binds 3 Mg(2+) ions per subunit.</text>
</comment>
<keyword evidence="19" id="KW-0648">Protein biosynthesis</keyword>
<keyword evidence="6 23" id="KW-0808">Transferase</keyword>
<evidence type="ECO:0000313" key="24">
    <source>
        <dbReference type="Proteomes" id="UP000313948"/>
    </source>
</evidence>
<evidence type="ECO:0000313" key="23">
    <source>
        <dbReference type="EMBL" id="QDB78020.1"/>
    </source>
</evidence>
<evidence type="ECO:0000256" key="12">
    <source>
        <dbReference type="ARBA" id="ARBA00023098"/>
    </source>
</evidence>
<evidence type="ECO:0000256" key="7">
    <source>
        <dbReference type="ARBA" id="ARBA00022692"/>
    </source>
</evidence>
<keyword evidence="7 21" id="KW-0812">Transmembrane</keyword>
<dbReference type="NCBIfam" id="NF001756">
    <property type="entry name" value="PRK00484.1"/>
    <property type="match status" value="1"/>
</dbReference>
<comment type="catalytic activity">
    <reaction evidence="18 19">
        <text>tRNA(Lys) + L-lysine + ATP = L-lysyl-tRNA(Lys) + AMP + diphosphate</text>
        <dbReference type="Rhea" id="RHEA:20792"/>
        <dbReference type="Rhea" id="RHEA-COMP:9696"/>
        <dbReference type="Rhea" id="RHEA-COMP:9697"/>
        <dbReference type="ChEBI" id="CHEBI:30616"/>
        <dbReference type="ChEBI" id="CHEBI:32551"/>
        <dbReference type="ChEBI" id="CHEBI:33019"/>
        <dbReference type="ChEBI" id="CHEBI:78442"/>
        <dbReference type="ChEBI" id="CHEBI:78529"/>
        <dbReference type="ChEBI" id="CHEBI:456215"/>
        <dbReference type="EC" id="6.1.1.6"/>
    </reaction>
</comment>
<comment type="function">
    <text evidence="16">Catalyzes the production of L-lysyl-tRNA(Lys)transfer and the transfer of a lysyl group from L-lysyl-tRNA(Lys) to membrane-bound phosphatidylglycerol (PG), which produces lysylphosphatidylglycerol (LPG), one of the components of the bacterial membrane with a positive net charge. LPG synthesis contributes to the resistance to cationic antimicrobial peptides (CAMPs) and likely protects M.tuberculosis against the CAMPs produced by competiting microorganisms (bacteriocins). In fact, the modification of anionic phosphatidylglycerol with positively charged L-lysine results in repulsion of the peptides.</text>
</comment>
<keyword evidence="21" id="KW-0472">Membrane</keyword>
<comment type="similarity">
    <text evidence="3">In the C-terminal section; belongs to the class-II aminoacyl-tRNA synthetase family.</text>
</comment>
<keyword evidence="12" id="KW-0443">Lipid metabolism</keyword>
<dbReference type="PANTHER" id="PTHR42918:SF15">
    <property type="entry name" value="LYSINE--TRNA LIGASE, CHLOROPLASTIC_MITOCHONDRIAL"/>
    <property type="match status" value="1"/>
</dbReference>
<dbReference type="PANTHER" id="PTHR42918">
    <property type="entry name" value="LYSYL-TRNA SYNTHETASE"/>
    <property type="match status" value="1"/>
</dbReference>
<keyword evidence="24" id="KW-1185">Reference proteome</keyword>
<feature type="domain" description="Aminoacyl-transfer RNA synthetases class-II family profile" evidence="22">
    <location>
        <begin position="834"/>
        <end position="1142"/>
    </location>
</feature>
<comment type="similarity">
    <text evidence="19">Belongs to the class-II aminoacyl-tRNA synthetase family.</text>
</comment>
<proteinExistence type="inferred from homology"/>
<keyword evidence="19" id="KW-0963">Cytoplasm</keyword>
<feature type="transmembrane region" description="Helical" evidence="21">
    <location>
        <begin position="69"/>
        <end position="87"/>
    </location>
</feature>
<feature type="binding site" evidence="19">
    <location>
        <position position="1062"/>
    </location>
    <ligand>
        <name>Mg(2+)</name>
        <dbReference type="ChEBI" id="CHEBI:18420"/>
        <label>2</label>
    </ligand>
</feature>
<comment type="catalytic activity">
    <reaction evidence="17">
        <text>L-lysyl-tRNA(Lys) + a 1,2-diacyl-sn-glycero-3-phospho-(1'-sn-glycerol) = a 1,2-diacyl-sn-glycero-3-phospho-1'-(3'-O-L-lysyl)-sn-glycerol + tRNA(Lys)</text>
        <dbReference type="Rhea" id="RHEA:10668"/>
        <dbReference type="Rhea" id="RHEA-COMP:9696"/>
        <dbReference type="Rhea" id="RHEA-COMP:9697"/>
        <dbReference type="ChEBI" id="CHEBI:64716"/>
        <dbReference type="ChEBI" id="CHEBI:75792"/>
        <dbReference type="ChEBI" id="CHEBI:78442"/>
        <dbReference type="ChEBI" id="CHEBI:78529"/>
        <dbReference type="EC" id="2.3.2.3"/>
    </reaction>
</comment>
<dbReference type="Gene3D" id="3.30.930.10">
    <property type="entry name" value="Bira Bifunctional Protein, Domain 2"/>
    <property type="match status" value="1"/>
</dbReference>
<name>A0ABX5VMF7_9MICO</name>
<evidence type="ECO:0000256" key="11">
    <source>
        <dbReference type="ARBA" id="ARBA00022989"/>
    </source>
</evidence>
<keyword evidence="4" id="KW-1003">Cell membrane</keyword>
<comment type="similarity">
    <text evidence="2">In the N-terminal section; belongs to the LPG synthetase family.</text>
</comment>
<evidence type="ECO:0000256" key="14">
    <source>
        <dbReference type="ARBA" id="ARBA00023251"/>
    </source>
</evidence>
<dbReference type="InterPro" id="IPR012340">
    <property type="entry name" value="NA-bd_OB-fold"/>
</dbReference>
<comment type="subunit">
    <text evidence="19">Homodimer.</text>
</comment>